<reference evidence="2 3" key="1">
    <citation type="submission" date="2021-03" db="EMBL/GenBank/DDBJ databases">
        <title>Genomic Encyclopedia of Type Strains, Phase IV (KMG-IV): sequencing the most valuable type-strain genomes for metagenomic binning, comparative biology and taxonomic classification.</title>
        <authorList>
            <person name="Goeker M."/>
        </authorList>
    </citation>
    <scope>NUCLEOTIDE SEQUENCE [LARGE SCALE GENOMIC DNA]</scope>
    <source>
        <strain evidence="2 3">DSM 1289</strain>
    </source>
</reference>
<evidence type="ECO:0000313" key="3">
    <source>
        <dbReference type="Proteomes" id="UP000767291"/>
    </source>
</evidence>
<dbReference type="RefSeq" id="WP_209457443.1">
    <property type="nucleotide sequence ID" value="NZ_BAAACS010000016.1"/>
</dbReference>
<evidence type="ECO:0000259" key="1">
    <source>
        <dbReference type="Pfam" id="PF02965"/>
    </source>
</evidence>
<dbReference type="Proteomes" id="UP000767291">
    <property type="component" value="Unassembled WGS sequence"/>
</dbReference>
<dbReference type="EMBL" id="JAGGJX010000006">
    <property type="protein sequence ID" value="MBP1856093.1"/>
    <property type="molecule type" value="Genomic_DNA"/>
</dbReference>
<accession>A0ABS4EDS3</accession>
<dbReference type="InterPro" id="IPR037010">
    <property type="entry name" value="VitB12-dep_Met_synth_activ_sf"/>
</dbReference>
<dbReference type="Pfam" id="PF02965">
    <property type="entry name" value="Met_synt_B12"/>
    <property type="match status" value="1"/>
</dbReference>
<organism evidence="2 3">
    <name type="scientific">Metaclostridioides mangenotii</name>
    <dbReference type="NCBI Taxonomy" id="1540"/>
    <lineage>
        <taxon>Bacteria</taxon>
        <taxon>Bacillati</taxon>
        <taxon>Bacillota</taxon>
        <taxon>Clostridia</taxon>
        <taxon>Peptostreptococcales</taxon>
        <taxon>Peptostreptococcaceae</taxon>
        <taxon>Metaclostridioides</taxon>
    </lineage>
</organism>
<sequence length="247" mass="27821">MDNVFNEFTNNDVTKDIEIDKNEVLRYLQYKGQNIEEDLKNTIDECVEITLSTINPRYIYSSCTIDSSVEGTIKLKNTNLVYSSQDIYRLLKDCDRAFVMAATLGVEIERLTRKFSYSDLTKSIIIDSCATTAIEEICNRVQESVNIGLEKEQKTTTMRYSPGYGDLGIENNKGILDVLSAQRNIGLTITDSGIMIPRKSVVAIMGVSELKYNNKGAKKSCNNCQNKDTCVYKREDGGCANIRVHKE</sequence>
<protein>
    <recommendedName>
        <fullName evidence="1">AdoMet activation domain-containing protein</fullName>
    </recommendedName>
</protein>
<dbReference type="SUPFAM" id="SSF56507">
    <property type="entry name" value="Methionine synthase activation domain-like"/>
    <property type="match status" value="1"/>
</dbReference>
<evidence type="ECO:0000313" key="2">
    <source>
        <dbReference type="EMBL" id="MBP1856093.1"/>
    </source>
</evidence>
<dbReference type="InterPro" id="IPR004223">
    <property type="entry name" value="VitB12-dep_Met_synth_activ_dom"/>
</dbReference>
<name>A0ABS4EDS3_9FIRM</name>
<comment type="caution">
    <text evidence="2">The sequence shown here is derived from an EMBL/GenBank/DDBJ whole genome shotgun (WGS) entry which is preliminary data.</text>
</comment>
<proteinExistence type="predicted"/>
<dbReference type="PIRSF" id="PIRSF037984">
    <property type="entry name" value="Met_synth_TM0269_prd"/>
    <property type="match status" value="1"/>
</dbReference>
<gene>
    <name evidence="2" type="ORF">J2Z43_002495</name>
</gene>
<dbReference type="Gene3D" id="3.40.109.40">
    <property type="match status" value="1"/>
</dbReference>
<keyword evidence="3" id="KW-1185">Reference proteome</keyword>
<dbReference type="InterPro" id="IPR017342">
    <property type="entry name" value="S-AdoMet-dep_Met_synth_prd"/>
</dbReference>
<feature type="domain" description="AdoMet activation" evidence="1">
    <location>
        <begin position="99"/>
        <end position="205"/>
    </location>
</feature>